<sequence length="113" mass="11953">MTIPAIRIEVNGELVAVAGAKDASLLTASLGLGAGAEKDLAFERPVFSVMALVGVAGDAPRQLSWCDHVHLRKGDRVTFELVEVDEATPPSKALSTPSSTELQAEAEKKGRRK</sequence>
<dbReference type="EMBL" id="JAEQNE010000008">
    <property type="protein sequence ID" value="MBL0394287.1"/>
    <property type="molecule type" value="Genomic_DNA"/>
</dbReference>
<feature type="region of interest" description="Disordered" evidence="1">
    <location>
        <begin position="87"/>
        <end position="113"/>
    </location>
</feature>
<protein>
    <submittedName>
        <fullName evidence="2">Uncharacterized protein</fullName>
    </submittedName>
</protein>
<name>A0A936Z4N8_9BURK</name>
<evidence type="ECO:0000256" key="1">
    <source>
        <dbReference type="SAM" id="MobiDB-lite"/>
    </source>
</evidence>
<dbReference type="RefSeq" id="WP_201676964.1">
    <property type="nucleotide sequence ID" value="NZ_JAEQNE010000008.1"/>
</dbReference>
<feature type="compositionally biased region" description="Polar residues" evidence="1">
    <location>
        <begin position="93"/>
        <end position="102"/>
    </location>
</feature>
<evidence type="ECO:0000313" key="3">
    <source>
        <dbReference type="Proteomes" id="UP000599109"/>
    </source>
</evidence>
<comment type="caution">
    <text evidence="2">The sequence shown here is derived from an EMBL/GenBank/DDBJ whole genome shotgun (WGS) entry which is preliminary data.</text>
</comment>
<keyword evidence="3" id="KW-1185">Reference proteome</keyword>
<accession>A0A936Z4N8</accession>
<reference evidence="2 3" key="1">
    <citation type="journal article" date="2017" name="Int. J. Syst. Evol. Microbiol.">
        <title>Ramlibacter monticola sp. nov., isolated from forest soil.</title>
        <authorList>
            <person name="Chaudhary D.K."/>
            <person name="Kim J."/>
        </authorList>
    </citation>
    <scope>NUCLEOTIDE SEQUENCE [LARGE SCALE GENOMIC DNA]</scope>
    <source>
        <strain evidence="2 3">KACC 19175</strain>
    </source>
</reference>
<proteinExistence type="predicted"/>
<gene>
    <name evidence="2" type="ORF">JJ685_24320</name>
</gene>
<evidence type="ECO:0000313" key="2">
    <source>
        <dbReference type="EMBL" id="MBL0394287.1"/>
    </source>
</evidence>
<dbReference type="AlphaFoldDB" id="A0A936Z4N8"/>
<dbReference type="Proteomes" id="UP000599109">
    <property type="component" value="Unassembled WGS sequence"/>
</dbReference>
<organism evidence="2 3">
    <name type="scientific">Ramlibacter monticola</name>
    <dbReference type="NCBI Taxonomy" id="1926872"/>
    <lineage>
        <taxon>Bacteria</taxon>
        <taxon>Pseudomonadati</taxon>
        <taxon>Pseudomonadota</taxon>
        <taxon>Betaproteobacteria</taxon>
        <taxon>Burkholderiales</taxon>
        <taxon>Comamonadaceae</taxon>
        <taxon>Ramlibacter</taxon>
    </lineage>
</organism>